<gene>
    <name evidence="2" type="ORF">H9Q78_01445</name>
</gene>
<evidence type="ECO:0000313" key="2">
    <source>
        <dbReference type="EMBL" id="QNM05866.1"/>
    </source>
</evidence>
<name>A0A7G9G4Y4_9FIRM</name>
<organism evidence="2 3">
    <name type="scientific">Qiania dongpingensis</name>
    <dbReference type="NCBI Taxonomy" id="2763669"/>
    <lineage>
        <taxon>Bacteria</taxon>
        <taxon>Bacillati</taxon>
        <taxon>Bacillota</taxon>
        <taxon>Clostridia</taxon>
        <taxon>Lachnospirales</taxon>
        <taxon>Lachnospiraceae</taxon>
        <taxon>Qiania</taxon>
    </lineage>
</organism>
<dbReference type="EMBL" id="CP060634">
    <property type="protein sequence ID" value="QNM05866.1"/>
    <property type="molecule type" value="Genomic_DNA"/>
</dbReference>
<dbReference type="KEGG" id="qdo:H9Q78_01445"/>
<dbReference type="Proteomes" id="UP000515823">
    <property type="component" value="Chromosome"/>
</dbReference>
<keyword evidence="3" id="KW-1185">Reference proteome</keyword>
<accession>A0A7G9G4Y4</accession>
<dbReference type="Pfam" id="PF12654">
    <property type="entry name" value="DUF3786"/>
    <property type="match status" value="1"/>
</dbReference>
<reference evidence="2 3" key="1">
    <citation type="submission" date="2020-08" db="EMBL/GenBank/DDBJ databases">
        <authorList>
            <person name="Liu C."/>
            <person name="Sun Q."/>
        </authorList>
    </citation>
    <scope>NUCLEOTIDE SEQUENCE [LARGE SCALE GENOMIC DNA]</scope>
    <source>
        <strain evidence="2 3">NSJ-38</strain>
    </source>
</reference>
<dbReference type="InterPro" id="IPR024264">
    <property type="entry name" value="DUF3786"/>
</dbReference>
<feature type="domain" description="DUF3786" evidence="1">
    <location>
        <begin position="32"/>
        <end position="204"/>
    </location>
</feature>
<dbReference type="RefSeq" id="WP_249303169.1">
    <property type="nucleotide sequence ID" value="NZ_CP060634.1"/>
</dbReference>
<dbReference type="AlphaFoldDB" id="A0A7G9G4Y4"/>
<evidence type="ECO:0000313" key="3">
    <source>
        <dbReference type="Proteomes" id="UP000515823"/>
    </source>
</evidence>
<proteinExistence type="predicted"/>
<evidence type="ECO:0000259" key="1">
    <source>
        <dbReference type="Pfam" id="PF12654"/>
    </source>
</evidence>
<sequence length="215" mass="24445">MNIPYEKNQKDRVPFEMYKKMFAEADAAFLSSVSGVPYEEETGLFMVTLMDKRYSVHHPDFVVECLDEDGTYAPLLTDIETKILIIRYLLESRKAAFKGGFYAYADMPWGNHYNQVFQGRCVKRLAFTFGFQMDKFCRVMESVGGKKIPVGDAGYEFAFLDDLRLQFVLWEGDEEFPPSAQILFSDNFSSAFQAEDMAAVGDISIGTLKTLAKSI</sequence>
<protein>
    <submittedName>
        <fullName evidence="2">DUF3786 domain-containing protein</fullName>
    </submittedName>
</protein>